<dbReference type="Pfam" id="PF20722">
    <property type="entry name" value="DUF6830"/>
    <property type="match status" value="1"/>
</dbReference>
<dbReference type="AlphaFoldDB" id="A0A164N8P8"/>
<feature type="domain" description="DUF6830" evidence="1">
    <location>
        <begin position="643"/>
        <end position="771"/>
    </location>
</feature>
<gene>
    <name evidence="2" type="ORF">SISNIDRAFT_419538</name>
</gene>
<dbReference type="Proteomes" id="UP000076722">
    <property type="component" value="Unassembled WGS sequence"/>
</dbReference>
<sequence length="910" mass="103737">MPTQPQTPTQNAKGLYVQEFTGAATILRDDGSTFRNRFHSNAEDDERKSNIYFPFKSRKEAELALLFDDLDISAGAIDRILKLEIIRELDLSFKTAKAMKQLFEQLPQGPSWKWETFVFPGYSTEEPIIVYYRDGLECLESLIADPRFVNELDLVPRKEYETMDPKTGKLSNRVFSEYTTADLAWECQKALPAGAAQAGVILSSDKTQLSRGTGNACAHPLTISTTAIKSSTRNALSAHAFMLAALIPIPKYLAKARKVCAVLEQRILHKTYDLVSVNLKKAARSGHLMSDAVGRVRNFYTPLASKVIDSGVDPDDIKGFAKACKKYHLSGVSEPFWRDWAHSDPFNFLTPDALHGLHKEFWDHEVKWAIAALGKEELNFRYGLLQPRIGIRHFNRGVAGLKQCTGREQRDIQKSLVAVIDGDVPEGFVSAVRALMDFRYRIQSEHISESDIVKIESALAEFHQHKDVISDSKYRTVEGWAIPKIERFHHFVRSVRLSGACHQWSTDRTESAHIELVKRPYERTPRGKNFSGFICRHMDRKERTRSFTTFVTLELVRRRKKHRHKLVSPSNRRRKLPKFGAIFRNTVSQSHESQDSEADLDDCTFTLSPTEIEDEDLNAPRRTITDYFADAQRATQLRVANLGTLTARDRSRVPYSFSTPSTAFHFNYEPDVRTLSIEEASARFRLPDLRAACLEFYGPQTEKTWLIGGARQPDLDAPLGFTHIHVWYTVKVQTYDVNGRVQDARSVQAAGRCDDLPKGRFDTCLIINSRKFQESWDGTLDVKKEHFVGQIRLLFMPIWENSSSLIQFHPHLAYVERFDIIPQVQADKRSRRAPNLLTGMFALRRALRTSGGRMGGIVDVRNIRMPAELIPRFGGIAEPTLTVHTAMERSAEFWLNKFSSKDLFFRLDKT</sequence>
<dbReference type="Pfam" id="PF18759">
    <property type="entry name" value="Plavaka"/>
    <property type="match status" value="2"/>
</dbReference>
<protein>
    <recommendedName>
        <fullName evidence="1">DUF6830 domain-containing protein</fullName>
    </recommendedName>
</protein>
<keyword evidence="3" id="KW-1185">Reference proteome</keyword>
<name>A0A164N8P8_9AGAM</name>
<evidence type="ECO:0000259" key="1">
    <source>
        <dbReference type="Pfam" id="PF20722"/>
    </source>
</evidence>
<proteinExistence type="predicted"/>
<organism evidence="2 3">
    <name type="scientific">Sistotremastrum niveocremeum HHB9708</name>
    <dbReference type="NCBI Taxonomy" id="1314777"/>
    <lineage>
        <taxon>Eukaryota</taxon>
        <taxon>Fungi</taxon>
        <taxon>Dikarya</taxon>
        <taxon>Basidiomycota</taxon>
        <taxon>Agaricomycotina</taxon>
        <taxon>Agaricomycetes</taxon>
        <taxon>Sistotremastrales</taxon>
        <taxon>Sistotremastraceae</taxon>
        <taxon>Sertulicium</taxon>
        <taxon>Sertulicium niveocremeum</taxon>
    </lineage>
</organism>
<reference evidence="2 3" key="1">
    <citation type="journal article" date="2016" name="Mol. Biol. Evol.">
        <title>Comparative Genomics of Early-Diverging Mushroom-Forming Fungi Provides Insights into the Origins of Lignocellulose Decay Capabilities.</title>
        <authorList>
            <person name="Nagy L.G."/>
            <person name="Riley R."/>
            <person name="Tritt A."/>
            <person name="Adam C."/>
            <person name="Daum C."/>
            <person name="Floudas D."/>
            <person name="Sun H."/>
            <person name="Yadav J.S."/>
            <person name="Pangilinan J."/>
            <person name="Larsson K.H."/>
            <person name="Matsuura K."/>
            <person name="Barry K."/>
            <person name="Labutti K."/>
            <person name="Kuo R."/>
            <person name="Ohm R.A."/>
            <person name="Bhattacharya S.S."/>
            <person name="Shirouzu T."/>
            <person name="Yoshinaga Y."/>
            <person name="Martin F.M."/>
            <person name="Grigoriev I.V."/>
            <person name="Hibbett D.S."/>
        </authorList>
    </citation>
    <scope>NUCLEOTIDE SEQUENCE [LARGE SCALE GENOMIC DNA]</scope>
    <source>
        <strain evidence="2 3">HHB9708</strain>
    </source>
</reference>
<accession>A0A164N8P8</accession>
<dbReference type="InterPro" id="IPR049233">
    <property type="entry name" value="DUF6830"/>
</dbReference>
<evidence type="ECO:0000313" key="2">
    <source>
        <dbReference type="EMBL" id="KZS87459.1"/>
    </source>
</evidence>
<evidence type="ECO:0000313" key="3">
    <source>
        <dbReference type="Proteomes" id="UP000076722"/>
    </source>
</evidence>
<dbReference type="InterPro" id="IPR041078">
    <property type="entry name" value="Plavaka"/>
</dbReference>
<dbReference type="OrthoDB" id="3232986at2759"/>
<dbReference type="EMBL" id="KV419449">
    <property type="protein sequence ID" value="KZS87459.1"/>
    <property type="molecule type" value="Genomic_DNA"/>
</dbReference>